<protein>
    <submittedName>
        <fullName evidence="2">GLPGLI family protein</fullName>
    </submittedName>
</protein>
<dbReference type="AlphaFoldDB" id="A0A8J8GAG7"/>
<dbReference type="Proteomes" id="UP000610746">
    <property type="component" value="Unassembled WGS sequence"/>
</dbReference>
<keyword evidence="1" id="KW-0732">Signal</keyword>
<sequence>MKKSSLLFLLFAVFFSAQNQRFSYEYKFVKDSTAKDKITSEMMDLDITAKGSKFYSSTQKIADSLLEKLYAQNTETFDYSGIT</sequence>
<gene>
    <name evidence="2" type="ORF">HNQ03_001099</name>
</gene>
<evidence type="ECO:0000256" key="1">
    <source>
        <dbReference type="SAM" id="SignalP"/>
    </source>
</evidence>
<proteinExistence type="predicted"/>
<dbReference type="RefSeq" id="WP_173778649.1">
    <property type="nucleotide sequence ID" value="NZ_JABSNO010000006.1"/>
</dbReference>
<organism evidence="2 3">
    <name type="scientific">Frigoriflavimonas asaccharolytica</name>
    <dbReference type="NCBI Taxonomy" id="2735899"/>
    <lineage>
        <taxon>Bacteria</taxon>
        <taxon>Pseudomonadati</taxon>
        <taxon>Bacteroidota</taxon>
        <taxon>Flavobacteriia</taxon>
        <taxon>Flavobacteriales</taxon>
        <taxon>Weeksellaceae</taxon>
        <taxon>Frigoriflavimonas</taxon>
    </lineage>
</organism>
<name>A0A8J8GAG7_9FLAO</name>
<feature type="chain" id="PRO_5035266002" evidence="1">
    <location>
        <begin position="20"/>
        <end position="83"/>
    </location>
</feature>
<reference evidence="2" key="1">
    <citation type="submission" date="2020-05" db="EMBL/GenBank/DDBJ databases">
        <title>Genomic Encyclopedia of Type Strains, Phase IV (KMG-V): Genome sequencing to study the core and pangenomes of soil and plant-associated prokaryotes.</title>
        <authorList>
            <person name="Whitman W."/>
        </authorList>
    </citation>
    <scope>NUCLEOTIDE SEQUENCE</scope>
    <source>
        <strain evidence="2">16F</strain>
    </source>
</reference>
<dbReference type="EMBL" id="JABSNO010000006">
    <property type="protein sequence ID" value="NRS92032.1"/>
    <property type="molecule type" value="Genomic_DNA"/>
</dbReference>
<evidence type="ECO:0000313" key="3">
    <source>
        <dbReference type="Proteomes" id="UP000610746"/>
    </source>
</evidence>
<accession>A0A8J8GAG7</accession>
<keyword evidence="3" id="KW-1185">Reference proteome</keyword>
<feature type="signal peptide" evidence="1">
    <location>
        <begin position="1"/>
        <end position="19"/>
    </location>
</feature>
<comment type="caution">
    <text evidence="2">The sequence shown here is derived from an EMBL/GenBank/DDBJ whole genome shotgun (WGS) entry which is preliminary data.</text>
</comment>
<evidence type="ECO:0000313" key="2">
    <source>
        <dbReference type="EMBL" id="NRS92032.1"/>
    </source>
</evidence>